<feature type="region of interest" description="Disordered" evidence="8">
    <location>
        <begin position="194"/>
        <end position="223"/>
    </location>
</feature>
<evidence type="ECO:0000259" key="9">
    <source>
        <dbReference type="SMART" id="SM00451"/>
    </source>
</evidence>
<accession>A0A8R1HXM0</accession>
<evidence type="ECO:0000256" key="8">
    <source>
        <dbReference type="SAM" id="MobiDB-lite"/>
    </source>
</evidence>
<dbReference type="InterPro" id="IPR040050">
    <property type="entry name" value="ZNF830-like"/>
</dbReference>
<feature type="coiled-coil region" evidence="7">
    <location>
        <begin position="127"/>
        <end position="161"/>
    </location>
</feature>
<dbReference type="InterPro" id="IPR059039">
    <property type="entry name" value="ZNF380_CC"/>
</dbReference>
<evidence type="ECO:0000256" key="7">
    <source>
        <dbReference type="SAM" id="Coils"/>
    </source>
</evidence>
<feature type="compositionally biased region" description="Basic and acidic residues" evidence="8">
    <location>
        <begin position="194"/>
        <end position="209"/>
    </location>
</feature>
<reference evidence="10" key="2">
    <citation type="submission" date="2022-06" db="UniProtKB">
        <authorList>
            <consortium name="EnsemblMetazoa"/>
        </authorList>
    </citation>
    <scope>IDENTIFICATION</scope>
    <source>
        <strain evidence="10">DF5081</strain>
    </source>
</reference>
<protein>
    <submittedName>
        <fullName evidence="10">U1-type domain-containing protein</fullName>
    </submittedName>
</protein>
<keyword evidence="4" id="KW-0863">Zinc-finger</keyword>
<evidence type="ECO:0000256" key="3">
    <source>
        <dbReference type="ARBA" id="ARBA00022723"/>
    </source>
</evidence>
<feature type="domain" description="U1-type" evidence="9">
    <location>
        <begin position="13"/>
        <end position="46"/>
    </location>
</feature>
<dbReference type="Proteomes" id="UP000005237">
    <property type="component" value="Unassembled WGS sequence"/>
</dbReference>
<dbReference type="GO" id="GO:0044773">
    <property type="term" value="P:mitotic DNA damage checkpoint signaling"/>
    <property type="evidence" value="ECO:0007669"/>
    <property type="project" value="TreeGrafter"/>
</dbReference>
<feature type="region of interest" description="Disordered" evidence="8">
    <location>
        <begin position="36"/>
        <end position="108"/>
    </location>
</feature>
<dbReference type="GO" id="GO:0005681">
    <property type="term" value="C:spliceosomal complex"/>
    <property type="evidence" value="ECO:0007669"/>
    <property type="project" value="InterPro"/>
</dbReference>
<keyword evidence="7" id="KW-0175">Coiled coil</keyword>
<proteinExistence type="predicted"/>
<dbReference type="InterPro" id="IPR003604">
    <property type="entry name" value="Matrin/U1-like-C_Znf_C2H2"/>
</dbReference>
<keyword evidence="5" id="KW-0862">Zinc</keyword>
<keyword evidence="2" id="KW-0217">Developmental protein</keyword>
<evidence type="ECO:0000256" key="5">
    <source>
        <dbReference type="ARBA" id="ARBA00022833"/>
    </source>
</evidence>
<dbReference type="GO" id="GO:0033260">
    <property type="term" value="P:nuclear DNA replication"/>
    <property type="evidence" value="ECO:0007669"/>
    <property type="project" value="TreeGrafter"/>
</dbReference>
<evidence type="ECO:0000313" key="11">
    <source>
        <dbReference type="Proteomes" id="UP000005237"/>
    </source>
</evidence>
<dbReference type="GO" id="GO:0003676">
    <property type="term" value="F:nucleic acid binding"/>
    <property type="evidence" value="ECO:0007669"/>
    <property type="project" value="InterPro"/>
</dbReference>
<sequence length="237" mass="27428">MSLNPLIAKQKPNGNIQCLVCNTELKPKIWTAHVNGKKHRESIERLKSASVQKRGKEASRNGADEPPSKKQKEAPREGPISLPTDFYDEESTSSRKERNTSTIPNSSALIEGVPAGFFDDKRLDIKTQETQEKNAELNAEYERWKEEIGEEQTEQEEKKEKREAAVQRSLELERIDEQMAALKKLNYMEIQKEKRLNQAKERRTRREREAMEEEEDDDGGEDIALDELDWRAKNIFS</sequence>
<feature type="compositionally biased region" description="Acidic residues" evidence="8">
    <location>
        <begin position="210"/>
        <end position="223"/>
    </location>
</feature>
<dbReference type="OMA" id="WIRFQRE"/>
<keyword evidence="3" id="KW-0479">Metal-binding</keyword>
<evidence type="ECO:0000256" key="2">
    <source>
        <dbReference type="ARBA" id="ARBA00022473"/>
    </source>
</evidence>
<dbReference type="PANTHER" id="PTHR13278:SF0">
    <property type="entry name" value="ZINC FINGER PROTEIN 830"/>
    <property type="match status" value="1"/>
</dbReference>
<evidence type="ECO:0000256" key="1">
    <source>
        <dbReference type="ARBA" id="ARBA00004324"/>
    </source>
</evidence>
<feature type="compositionally biased region" description="Basic and acidic residues" evidence="8">
    <location>
        <begin position="54"/>
        <end position="76"/>
    </location>
</feature>
<evidence type="ECO:0000256" key="6">
    <source>
        <dbReference type="ARBA" id="ARBA00023242"/>
    </source>
</evidence>
<dbReference type="GO" id="GO:0016607">
    <property type="term" value="C:nuclear speck"/>
    <property type="evidence" value="ECO:0007669"/>
    <property type="project" value="UniProtKB-SubCell"/>
</dbReference>
<reference evidence="11" key="1">
    <citation type="submission" date="2010-08" db="EMBL/GenBank/DDBJ databases">
        <authorList>
            <consortium name="Caenorhabditis japonica Sequencing Consortium"/>
            <person name="Wilson R.K."/>
        </authorList>
    </citation>
    <scope>NUCLEOTIDE SEQUENCE [LARGE SCALE GENOMIC DNA]</scope>
    <source>
        <strain evidence="11">DF5081</strain>
    </source>
</reference>
<dbReference type="PANTHER" id="PTHR13278">
    <property type="entry name" value="ZINC FINGER PROTEIN 830"/>
    <property type="match status" value="1"/>
</dbReference>
<dbReference type="AlphaFoldDB" id="A0A8R1HXM0"/>
<organism evidence="10 11">
    <name type="scientific">Caenorhabditis japonica</name>
    <dbReference type="NCBI Taxonomy" id="281687"/>
    <lineage>
        <taxon>Eukaryota</taxon>
        <taxon>Metazoa</taxon>
        <taxon>Ecdysozoa</taxon>
        <taxon>Nematoda</taxon>
        <taxon>Chromadorea</taxon>
        <taxon>Rhabditida</taxon>
        <taxon>Rhabditina</taxon>
        <taxon>Rhabditomorpha</taxon>
        <taxon>Rhabditoidea</taxon>
        <taxon>Rhabditidae</taxon>
        <taxon>Peloderinae</taxon>
        <taxon>Caenorhabditis</taxon>
    </lineage>
</organism>
<name>A0A8R1HXM0_CAEJA</name>
<evidence type="ECO:0000313" key="10">
    <source>
        <dbReference type="EnsemblMetazoa" id="CJA13618.1"/>
    </source>
</evidence>
<keyword evidence="6" id="KW-0539">Nucleus</keyword>
<keyword evidence="11" id="KW-1185">Reference proteome</keyword>
<comment type="subcellular location">
    <subcellularLocation>
        <location evidence="1">Nucleus speckle</location>
    </subcellularLocation>
</comment>
<dbReference type="SMART" id="SM00451">
    <property type="entry name" value="ZnF_U1"/>
    <property type="match status" value="1"/>
</dbReference>
<dbReference type="GO" id="GO:0008270">
    <property type="term" value="F:zinc ion binding"/>
    <property type="evidence" value="ECO:0007669"/>
    <property type="project" value="UniProtKB-KW"/>
</dbReference>
<evidence type="ECO:0000256" key="4">
    <source>
        <dbReference type="ARBA" id="ARBA00022771"/>
    </source>
</evidence>
<dbReference type="GO" id="GO:0033314">
    <property type="term" value="P:mitotic DNA replication checkpoint signaling"/>
    <property type="evidence" value="ECO:0007669"/>
    <property type="project" value="TreeGrafter"/>
</dbReference>
<dbReference type="Pfam" id="PF23406">
    <property type="entry name" value="ZNF380_CC"/>
    <property type="match status" value="1"/>
</dbReference>
<dbReference type="EnsemblMetazoa" id="CJA13618.1">
    <property type="protein sequence ID" value="CJA13618.1"/>
    <property type="gene ID" value="WBGene00132822"/>
</dbReference>